<dbReference type="SUPFAM" id="SSF51366">
    <property type="entry name" value="Ribulose-phoshate binding barrel"/>
    <property type="match status" value="1"/>
</dbReference>
<dbReference type="InterPro" id="IPR013785">
    <property type="entry name" value="Aldolase_TIM"/>
</dbReference>
<dbReference type="PANTHER" id="PTHR21235:SF2">
    <property type="entry name" value="IMIDAZOLE GLYCEROL PHOSPHATE SYNTHASE HISHF"/>
    <property type="match status" value="1"/>
</dbReference>
<keyword evidence="7" id="KW-0456">Lyase</keyword>
<dbReference type="InterPro" id="IPR004651">
    <property type="entry name" value="HisF"/>
</dbReference>
<keyword evidence="6 11" id="KW-0368">Histidine biosynthesis</keyword>
<keyword evidence="5 11" id="KW-0028">Amino-acid biosynthesis</keyword>
<name>A0A4R6IYF9_9BACT</name>
<dbReference type="OrthoDB" id="9781903at2"/>
<protein>
    <recommendedName>
        <fullName evidence="4">imidazole glycerol-phosphate synthase</fullName>
        <ecNumber evidence="4">4.3.2.10</ecNumber>
    </recommendedName>
    <alternativeName>
        <fullName evidence="9">IGP synthase cyclase subunit</fullName>
    </alternativeName>
</protein>
<dbReference type="GO" id="GO:0016829">
    <property type="term" value="F:lyase activity"/>
    <property type="evidence" value="ECO:0007669"/>
    <property type="project" value="UniProtKB-KW"/>
</dbReference>
<dbReference type="GO" id="GO:0000107">
    <property type="term" value="F:imidazoleglycerol-phosphate synthase activity"/>
    <property type="evidence" value="ECO:0007669"/>
    <property type="project" value="InterPro"/>
</dbReference>
<comment type="pathway">
    <text evidence="1">Amino-acid biosynthesis; L-histidine biosynthesis; L-histidine from 5-phospho-alpha-D-ribose 1-diphosphate: step 5/9.</text>
</comment>
<comment type="caution">
    <text evidence="12">The sequence shown here is derived from an EMBL/GenBank/DDBJ whole genome shotgun (WGS) entry which is preliminary data.</text>
</comment>
<dbReference type="EC" id="4.3.2.10" evidence="4"/>
<dbReference type="CDD" id="cd04731">
    <property type="entry name" value="HisF"/>
    <property type="match status" value="1"/>
</dbReference>
<evidence type="ECO:0000256" key="1">
    <source>
        <dbReference type="ARBA" id="ARBA00005091"/>
    </source>
</evidence>
<evidence type="ECO:0000256" key="10">
    <source>
        <dbReference type="ARBA" id="ARBA00047838"/>
    </source>
</evidence>
<evidence type="ECO:0000256" key="6">
    <source>
        <dbReference type="ARBA" id="ARBA00023102"/>
    </source>
</evidence>
<dbReference type="AlphaFoldDB" id="A0A4R6IYF9"/>
<dbReference type="InterPro" id="IPR006062">
    <property type="entry name" value="His_biosynth"/>
</dbReference>
<sequence length="289" mass="32536">MLKKRIIANLTVLNGVVVQSVGFKKYHPVGSVAVAVEFLNQWGIDEIIIADISATKENRSPLTELYKKVSNRCFVPLTIGGGVRSIDHIHDLLHSGADKIFINNYAFENPDFISKSANIFGDQCIIVAIDVIYKDNKPVIYDYKTRMPSQIDLHDWVKEVENRGAGELLINCVDRDGQYSGYDISLAKQIADSVNVPVIICGGAGKPEHFYEVLSETNVAAVAAGNYFHFSEHSVITTKAFLQKRGLDIRLETFASYNYNYINQDNRLDKLDDEHLEHLLYKKIVKEII</sequence>
<dbReference type="Pfam" id="PF00977">
    <property type="entry name" value="His_biosynth"/>
    <property type="match status" value="1"/>
</dbReference>
<dbReference type="EMBL" id="SNWP01000011">
    <property type="protein sequence ID" value="TDO26915.1"/>
    <property type="molecule type" value="Genomic_DNA"/>
</dbReference>
<evidence type="ECO:0000256" key="11">
    <source>
        <dbReference type="RuleBase" id="RU003657"/>
    </source>
</evidence>
<evidence type="ECO:0000256" key="7">
    <source>
        <dbReference type="ARBA" id="ARBA00023239"/>
    </source>
</evidence>
<evidence type="ECO:0000256" key="4">
    <source>
        <dbReference type="ARBA" id="ARBA00012809"/>
    </source>
</evidence>
<comment type="function">
    <text evidence="8">IGPS catalyzes the conversion of PRFAR and glutamine to IGP, AICAR and glutamate. The HisF subunit catalyzes the cyclization activity that produces IGP and AICAR from PRFAR using the ammonia provided by the HisH subunit.</text>
</comment>
<dbReference type="Gene3D" id="3.20.20.70">
    <property type="entry name" value="Aldolase class I"/>
    <property type="match status" value="1"/>
</dbReference>
<evidence type="ECO:0000313" key="12">
    <source>
        <dbReference type="EMBL" id="TDO26915.1"/>
    </source>
</evidence>
<evidence type="ECO:0000313" key="13">
    <source>
        <dbReference type="Proteomes" id="UP000295741"/>
    </source>
</evidence>
<dbReference type="InterPro" id="IPR050064">
    <property type="entry name" value="IGPS_HisA/HisF"/>
</dbReference>
<organism evidence="12 13">
    <name type="scientific">Sediminibacterium goheungense</name>
    <dbReference type="NCBI Taxonomy" id="1086393"/>
    <lineage>
        <taxon>Bacteria</taxon>
        <taxon>Pseudomonadati</taxon>
        <taxon>Bacteroidota</taxon>
        <taxon>Chitinophagia</taxon>
        <taxon>Chitinophagales</taxon>
        <taxon>Chitinophagaceae</taxon>
        <taxon>Sediminibacterium</taxon>
    </lineage>
</organism>
<comment type="subunit">
    <text evidence="3">Heterodimer of HisH and HisF.</text>
</comment>
<dbReference type="RefSeq" id="WP_133474787.1">
    <property type="nucleotide sequence ID" value="NZ_SNWP01000011.1"/>
</dbReference>
<accession>A0A4R6IYF9</accession>
<proteinExistence type="inferred from homology"/>
<dbReference type="UniPathway" id="UPA00031">
    <property type="reaction ID" value="UER00010"/>
</dbReference>
<dbReference type="Proteomes" id="UP000295741">
    <property type="component" value="Unassembled WGS sequence"/>
</dbReference>
<keyword evidence="13" id="KW-1185">Reference proteome</keyword>
<evidence type="ECO:0000256" key="3">
    <source>
        <dbReference type="ARBA" id="ARBA00011152"/>
    </source>
</evidence>
<evidence type="ECO:0000256" key="5">
    <source>
        <dbReference type="ARBA" id="ARBA00022605"/>
    </source>
</evidence>
<dbReference type="GO" id="GO:0000105">
    <property type="term" value="P:L-histidine biosynthetic process"/>
    <property type="evidence" value="ECO:0007669"/>
    <property type="project" value="UniProtKB-UniPathway"/>
</dbReference>
<evidence type="ECO:0000256" key="8">
    <source>
        <dbReference type="ARBA" id="ARBA00025475"/>
    </source>
</evidence>
<gene>
    <name evidence="12" type="ORF">BC659_2230</name>
</gene>
<dbReference type="PANTHER" id="PTHR21235">
    <property type="entry name" value="IMIDAZOLE GLYCEROL PHOSPHATE SYNTHASE SUBUNIT HISF/H IGP SYNTHASE SUBUNIT HISF/H"/>
    <property type="match status" value="1"/>
</dbReference>
<comment type="catalytic activity">
    <reaction evidence="10">
        <text>5-[(5-phospho-1-deoxy-D-ribulos-1-ylimino)methylamino]-1-(5-phospho-beta-D-ribosyl)imidazole-4-carboxamide + L-glutamine = D-erythro-1-(imidazol-4-yl)glycerol 3-phosphate + 5-amino-1-(5-phospho-beta-D-ribosyl)imidazole-4-carboxamide + L-glutamate + H(+)</text>
        <dbReference type="Rhea" id="RHEA:24793"/>
        <dbReference type="ChEBI" id="CHEBI:15378"/>
        <dbReference type="ChEBI" id="CHEBI:29985"/>
        <dbReference type="ChEBI" id="CHEBI:58278"/>
        <dbReference type="ChEBI" id="CHEBI:58359"/>
        <dbReference type="ChEBI" id="CHEBI:58475"/>
        <dbReference type="ChEBI" id="CHEBI:58525"/>
        <dbReference type="EC" id="4.3.2.10"/>
    </reaction>
</comment>
<evidence type="ECO:0000256" key="2">
    <source>
        <dbReference type="ARBA" id="ARBA00009667"/>
    </source>
</evidence>
<dbReference type="InterPro" id="IPR011060">
    <property type="entry name" value="RibuloseP-bd_barrel"/>
</dbReference>
<comment type="similarity">
    <text evidence="2 11">Belongs to the HisA/HisF family.</text>
</comment>
<reference evidence="12 13" key="1">
    <citation type="submission" date="2019-03" db="EMBL/GenBank/DDBJ databases">
        <title>Genomic Encyclopedia of Archaeal and Bacterial Type Strains, Phase II (KMG-II): from individual species to whole genera.</title>
        <authorList>
            <person name="Goeker M."/>
        </authorList>
    </citation>
    <scope>NUCLEOTIDE SEQUENCE [LARGE SCALE GENOMIC DNA]</scope>
    <source>
        <strain evidence="12 13">DSM 28323</strain>
    </source>
</reference>
<evidence type="ECO:0000256" key="9">
    <source>
        <dbReference type="ARBA" id="ARBA00030264"/>
    </source>
</evidence>